<name>A0A0A0UW68_STRPT</name>
<dbReference type="SMART" id="SM00563">
    <property type="entry name" value="PlsC"/>
    <property type="match status" value="1"/>
</dbReference>
<accession>A0A0A0UW68</accession>
<evidence type="ECO:0000256" key="2">
    <source>
        <dbReference type="ARBA" id="ARBA00023315"/>
    </source>
</evidence>
<dbReference type="InterPro" id="IPR002123">
    <property type="entry name" value="Plipid/glycerol_acylTrfase"/>
</dbReference>
<dbReference type="SUPFAM" id="SSF69593">
    <property type="entry name" value="Glycerol-3-phosphate (1)-acyltransferase"/>
    <property type="match status" value="1"/>
</dbReference>
<protein>
    <recommendedName>
        <fullName evidence="3">Phospholipid/glycerol acyltransferase domain-containing protein</fullName>
    </recommendedName>
</protein>
<dbReference type="GO" id="GO:0005886">
    <property type="term" value="C:plasma membrane"/>
    <property type="evidence" value="ECO:0007669"/>
    <property type="project" value="TreeGrafter"/>
</dbReference>
<evidence type="ECO:0000313" key="4">
    <source>
        <dbReference type="EMBL" id="AIW55543.1"/>
    </source>
</evidence>
<reference evidence="4" key="2">
    <citation type="submission" date="2017-07" db="EMBL/GenBank/DDBJ databases">
        <authorList>
            <person name="Huang T."/>
            <person name="Rudolf J.D."/>
            <person name="Yang D."/>
            <person name="Xie G."/>
            <person name="Shen B."/>
        </authorList>
    </citation>
    <scope>NUCLEOTIDE SEQUENCE</scope>
    <source>
        <strain evidence="4">CB00739</strain>
    </source>
</reference>
<dbReference type="Pfam" id="PF01553">
    <property type="entry name" value="Acyltransferase"/>
    <property type="match status" value="1"/>
</dbReference>
<keyword evidence="1" id="KW-0808">Transferase</keyword>
<keyword evidence="2" id="KW-0012">Acyltransferase</keyword>
<reference evidence="4" key="1">
    <citation type="journal article" date="2014" name="J. Nat. Prod.">
        <title>Strain prioritization for natural product discovery by a high-throughput real-time PCR method.</title>
        <authorList>
            <person name="Hindra"/>
            <person name="Huang T."/>
            <person name="Yang D."/>
            <person name="Rudolf J.D."/>
            <person name="Xie P."/>
            <person name="Xie G."/>
            <person name="Teng Q."/>
            <person name="Lohman J.R."/>
            <person name="Zhu X."/>
            <person name="Huang Y."/>
            <person name="Zhao L.X."/>
            <person name="Jiang Y."/>
            <person name="Duan Y."/>
            <person name="Shen B."/>
        </authorList>
    </citation>
    <scope>NUCLEOTIDE SEQUENCE</scope>
    <source>
        <strain evidence="4">CB00739</strain>
    </source>
</reference>
<evidence type="ECO:0000256" key="1">
    <source>
        <dbReference type="ARBA" id="ARBA00022679"/>
    </source>
</evidence>
<dbReference type="PANTHER" id="PTHR10434">
    <property type="entry name" value="1-ACYL-SN-GLYCEROL-3-PHOSPHATE ACYLTRANSFERASE"/>
    <property type="match status" value="1"/>
</dbReference>
<dbReference type="AlphaFoldDB" id="A0A0A0UW68"/>
<dbReference type="GO" id="GO:0003841">
    <property type="term" value="F:1-acylglycerol-3-phosphate O-acyltransferase activity"/>
    <property type="evidence" value="ECO:0007669"/>
    <property type="project" value="TreeGrafter"/>
</dbReference>
<dbReference type="CDD" id="cd07989">
    <property type="entry name" value="LPLAT_AGPAT-like"/>
    <property type="match status" value="1"/>
</dbReference>
<organism evidence="4">
    <name type="scientific">Streptomyces platensis</name>
    <dbReference type="NCBI Taxonomy" id="58346"/>
    <lineage>
        <taxon>Bacteria</taxon>
        <taxon>Bacillati</taxon>
        <taxon>Actinomycetota</taxon>
        <taxon>Actinomycetes</taxon>
        <taxon>Kitasatosporales</taxon>
        <taxon>Streptomycetaceae</taxon>
        <taxon>Streptomyces</taxon>
    </lineage>
</organism>
<proteinExistence type="predicted"/>
<sequence>MFFRALRFVLATLMRIVFRPHIDGTKNIPPTGPCIIAANHLSFSDHVFIALAVKRPVAFIGKAERLTGKGVKGRLAACFFRAIGLVPVERDGGHGGVAALQLAERVLGEGKIFGIHPEGTRTHDGRLYRARTGVGYLALLTGAPVIPCGLTGTEKVQPPGTLMFRPHRFRLRFGAPMDFSEYQGRSGEARLRRQVADQVMHEIAVLSGQEYVDMYATKAKALATVSE</sequence>
<dbReference type="PANTHER" id="PTHR10434:SF11">
    <property type="entry name" value="1-ACYL-SN-GLYCEROL-3-PHOSPHATE ACYLTRANSFERASE"/>
    <property type="match status" value="1"/>
</dbReference>
<dbReference type="GO" id="GO:0006654">
    <property type="term" value="P:phosphatidic acid biosynthetic process"/>
    <property type="evidence" value="ECO:0007669"/>
    <property type="project" value="TreeGrafter"/>
</dbReference>
<feature type="domain" description="Phospholipid/glycerol acyltransferase" evidence="3">
    <location>
        <begin position="34"/>
        <end position="153"/>
    </location>
</feature>
<evidence type="ECO:0000259" key="3">
    <source>
        <dbReference type="SMART" id="SM00563"/>
    </source>
</evidence>
<dbReference type="EMBL" id="KJ189771">
    <property type="protein sequence ID" value="AIW55543.1"/>
    <property type="molecule type" value="Genomic_DNA"/>
</dbReference>